<dbReference type="EMBL" id="RAQJ01000002">
    <property type="protein sequence ID" value="RKE95442.1"/>
    <property type="molecule type" value="Genomic_DNA"/>
</dbReference>
<accession>A0A420DMH3</accession>
<dbReference type="Pfam" id="PF22013">
    <property type="entry name" value="PG_1098_Fer"/>
    <property type="match status" value="1"/>
</dbReference>
<reference evidence="3 4" key="1">
    <citation type="submission" date="2018-09" db="EMBL/GenBank/DDBJ databases">
        <title>Genomic Encyclopedia of Archaeal and Bacterial Type Strains, Phase II (KMG-II): from individual species to whole genera.</title>
        <authorList>
            <person name="Goeker M."/>
        </authorList>
    </citation>
    <scope>NUCLEOTIDE SEQUENCE [LARGE SCALE GENOMIC DNA]</scope>
    <source>
        <strain evidence="3 4">DSM 26283</strain>
    </source>
</reference>
<protein>
    <submittedName>
        <fullName evidence="3">Uncharacterized protein</fullName>
    </submittedName>
</protein>
<dbReference type="RefSeq" id="WP_120200771.1">
    <property type="nucleotide sequence ID" value="NZ_RAQJ01000002.1"/>
</dbReference>
<dbReference type="InterPro" id="IPR041497">
    <property type="entry name" value="Thump-like"/>
</dbReference>
<dbReference type="OrthoDB" id="1000417at2"/>
<gene>
    <name evidence="3" type="ORF">BXY80_1629</name>
</gene>
<evidence type="ECO:0000313" key="4">
    <source>
        <dbReference type="Proteomes" id="UP000284892"/>
    </source>
</evidence>
<dbReference type="InterPro" id="IPR029063">
    <property type="entry name" value="SAM-dependent_MTases_sf"/>
</dbReference>
<proteinExistence type="predicted"/>
<dbReference type="AlphaFoldDB" id="A0A420DMH3"/>
<dbReference type="Pfam" id="PF18096">
    <property type="entry name" value="Thump_like"/>
    <property type="match status" value="1"/>
</dbReference>
<evidence type="ECO:0000259" key="2">
    <source>
        <dbReference type="Pfam" id="PF22013"/>
    </source>
</evidence>
<name>A0A420DMH3_9FLAO</name>
<dbReference type="Gene3D" id="3.40.50.150">
    <property type="entry name" value="Vaccinia Virus protein VP39"/>
    <property type="match status" value="1"/>
</dbReference>
<keyword evidence="4" id="KW-1185">Reference proteome</keyword>
<feature type="domain" description="PG-1098 ferredoxin-like" evidence="2">
    <location>
        <begin position="278"/>
        <end position="320"/>
    </location>
</feature>
<dbReference type="SUPFAM" id="SSF53335">
    <property type="entry name" value="S-adenosyl-L-methionine-dependent methyltransferases"/>
    <property type="match status" value="1"/>
</dbReference>
<dbReference type="Proteomes" id="UP000284892">
    <property type="component" value="Unassembled WGS sequence"/>
</dbReference>
<sequence length="396" mass="45825">MNKNILNSDIQYFIDENLNSDINNLLLKRLRFNNIETREVIEQIEAKKKCLNKLPTWFNTKNIYYPNKLNIEQTSSEITAKYKAQLVKGESIIDLTGGFGVDCHYFSKHFKTVTHCEINSNLSDIVTYNSKLLNNSITTINDDGINYLKSKSTKYDYIYIDPSRRNKQKGKVFFLDDCLPNVPQHLELLFKHTNNIMIKTSPLLDISIGLKELNHVKTIHVVAVNNEVKELLWILEKGFNKNVSVATINIVNTKQELFNFLIKDETNLNIECGIPQNYLYEPNAAILKSGAFKSLAKHTNTLKLHTNSHLYTHSKAINFPGRQFKIEKILPYNKQLLKKESFTKANISVRNFPETVQQIRKKFKISDGGNLYLFFTTNSKNKRIVIVSYKLNQHQI</sequence>
<evidence type="ECO:0000259" key="1">
    <source>
        <dbReference type="Pfam" id="PF18096"/>
    </source>
</evidence>
<organism evidence="3 4">
    <name type="scientific">Ichthyenterobacterium magnum</name>
    <dbReference type="NCBI Taxonomy" id="1230530"/>
    <lineage>
        <taxon>Bacteria</taxon>
        <taxon>Pseudomonadati</taxon>
        <taxon>Bacteroidota</taxon>
        <taxon>Flavobacteriia</taxon>
        <taxon>Flavobacteriales</taxon>
        <taxon>Flavobacteriaceae</taxon>
        <taxon>Ichthyenterobacterium</taxon>
    </lineage>
</organism>
<evidence type="ECO:0000313" key="3">
    <source>
        <dbReference type="EMBL" id="RKE95442.1"/>
    </source>
</evidence>
<dbReference type="Gene3D" id="1.10.10.1110">
    <property type="entry name" value="Methyltransferase PG1098, N-terminal domain"/>
    <property type="match status" value="1"/>
</dbReference>
<feature type="domain" description="THUMP-like" evidence="1">
    <location>
        <begin position="321"/>
        <end position="387"/>
    </location>
</feature>
<dbReference type="InterPro" id="IPR054168">
    <property type="entry name" value="PG_1098_Fer"/>
</dbReference>
<comment type="caution">
    <text evidence="3">The sequence shown here is derived from an EMBL/GenBank/DDBJ whole genome shotgun (WGS) entry which is preliminary data.</text>
</comment>